<gene>
    <name evidence="2" type="ORF">BT96DRAFT_856677</name>
</gene>
<dbReference type="AlphaFoldDB" id="A0A6A4HXA7"/>
<evidence type="ECO:0000313" key="3">
    <source>
        <dbReference type="Proteomes" id="UP000799118"/>
    </source>
</evidence>
<accession>A0A6A4HXA7</accession>
<protein>
    <recommendedName>
        <fullName evidence="4">Peptide hydrolase</fullName>
    </recommendedName>
</protein>
<feature type="signal peptide" evidence="1">
    <location>
        <begin position="1"/>
        <end position="20"/>
    </location>
</feature>
<sequence>MKFTYSVLAVTLALGTASIATRVPVPAINAEKKYAIANLEGLTDEPAAVSPALATTLLDILENYGLTNYWGVTGAHSHINLTHGQVMCQSGSESRVAYVVGNYDEMASTNVPYNYRVTDAGELLPLDLGPITSEVIAARSALAAATADGCFLREFSTASKGVMAGIAYIRPIERHALEYDSIVMNRYDLSTSIGIASTIPLSQISRHGAVSFYTRGIGHLASRAQATDECDDCIFPFED</sequence>
<dbReference type="EMBL" id="ML769448">
    <property type="protein sequence ID" value="KAE9401215.1"/>
    <property type="molecule type" value="Genomic_DNA"/>
</dbReference>
<proteinExistence type="predicted"/>
<keyword evidence="3" id="KW-1185">Reference proteome</keyword>
<dbReference type="OrthoDB" id="2898635at2759"/>
<reference evidence="2" key="1">
    <citation type="journal article" date="2019" name="Environ. Microbiol.">
        <title>Fungal ecological strategies reflected in gene transcription - a case study of two litter decomposers.</title>
        <authorList>
            <person name="Barbi F."/>
            <person name="Kohler A."/>
            <person name="Barry K."/>
            <person name="Baskaran P."/>
            <person name="Daum C."/>
            <person name="Fauchery L."/>
            <person name="Ihrmark K."/>
            <person name="Kuo A."/>
            <person name="LaButti K."/>
            <person name="Lipzen A."/>
            <person name="Morin E."/>
            <person name="Grigoriev I.V."/>
            <person name="Henrissat B."/>
            <person name="Lindahl B."/>
            <person name="Martin F."/>
        </authorList>
    </citation>
    <scope>NUCLEOTIDE SEQUENCE</scope>
    <source>
        <strain evidence="2">JB14</strain>
    </source>
</reference>
<keyword evidence="1" id="KW-0732">Signal</keyword>
<evidence type="ECO:0000256" key="1">
    <source>
        <dbReference type="SAM" id="SignalP"/>
    </source>
</evidence>
<evidence type="ECO:0008006" key="4">
    <source>
        <dbReference type="Google" id="ProtNLM"/>
    </source>
</evidence>
<feature type="chain" id="PRO_5025550745" description="Peptide hydrolase" evidence="1">
    <location>
        <begin position="21"/>
        <end position="239"/>
    </location>
</feature>
<dbReference type="Proteomes" id="UP000799118">
    <property type="component" value="Unassembled WGS sequence"/>
</dbReference>
<organism evidence="2 3">
    <name type="scientific">Gymnopus androsaceus JB14</name>
    <dbReference type="NCBI Taxonomy" id="1447944"/>
    <lineage>
        <taxon>Eukaryota</taxon>
        <taxon>Fungi</taxon>
        <taxon>Dikarya</taxon>
        <taxon>Basidiomycota</taxon>
        <taxon>Agaricomycotina</taxon>
        <taxon>Agaricomycetes</taxon>
        <taxon>Agaricomycetidae</taxon>
        <taxon>Agaricales</taxon>
        <taxon>Marasmiineae</taxon>
        <taxon>Omphalotaceae</taxon>
        <taxon>Gymnopus</taxon>
    </lineage>
</organism>
<name>A0A6A4HXA7_9AGAR</name>
<evidence type="ECO:0000313" key="2">
    <source>
        <dbReference type="EMBL" id="KAE9401215.1"/>
    </source>
</evidence>